<evidence type="ECO:0000256" key="3">
    <source>
        <dbReference type="ARBA" id="ARBA00022801"/>
    </source>
</evidence>
<name>A0A1H3NW04_9ACTN</name>
<dbReference type="AlphaFoldDB" id="A0A1H3NW04"/>
<dbReference type="EMBL" id="FNOT01000014">
    <property type="protein sequence ID" value="SDY92715.1"/>
    <property type="molecule type" value="Genomic_DNA"/>
</dbReference>
<keyword evidence="3" id="KW-0378">Hydrolase</keyword>
<dbReference type="PANTHER" id="PTHR36173">
    <property type="entry name" value="RIBONUCLEASE VAPC16-RELATED"/>
    <property type="match status" value="1"/>
</dbReference>
<dbReference type="CDD" id="cd09872">
    <property type="entry name" value="PIN_Sll0205-like"/>
    <property type="match status" value="1"/>
</dbReference>
<feature type="domain" description="PIN" evidence="5">
    <location>
        <begin position="5"/>
        <end position="122"/>
    </location>
</feature>
<dbReference type="RefSeq" id="WP_091160378.1">
    <property type="nucleotide sequence ID" value="NZ_FNOT01000014.1"/>
</dbReference>
<dbReference type="GO" id="GO:0004518">
    <property type="term" value="F:nuclease activity"/>
    <property type="evidence" value="ECO:0007669"/>
    <property type="project" value="UniProtKB-KW"/>
</dbReference>
<dbReference type="GO" id="GO:0046872">
    <property type="term" value="F:metal ion binding"/>
    <property type="evidence" value="ECO:0007669"/>
    <property type="project" value="UniProtKB-KW"/>
</dbReference>
<sequence>MTSLLLDTHALLWVLVNPERIPAATLATVQAPETTVYVSAASAWEIATKHRLGKLAGAAAVVSGYREHLARLRAQELPITGHHALTAGTLQWSHRDPFDRVIVAQAVLESLPVVTSDAALVEFPAIRTVW</sequence>
<keyword evidence="7" id="KW-1185">Reference proteome</keyword>
<dbReference type="OrthoDB" id="9798990at2"/>
<dbReference type="Proteomes" id="UP000198921">
    <property type="component" value="Unassembled WGS sequence"/>
</dbReference>
<evidence type="ECO:0000256" key="1">
    <source>
        <dbReference type="ARBA" id="ARBA00022722"/>
    </source>
</evidence>
<dbReference type="InterPro" id="IPR041705">
    <property type="entry name" value="PIN_Sll0205"/>
</dbReference>
<protein>
    <submittedName>
        <fullName evidence="6">PIN domain nuclease, a component of toxin-antitoxin system (PIN domain)</fullName>
    </submittedName>
</protein>
<organism evidence="6 7">
    <name type="scientific">Geodermatophilus africanus</name>
    <dbReference type="NCBI Taxonomy" id="1137993"/>
    <lineage>
        <taxon>Bacteria</taxon>
        <taxon>Bacillati</taxon>
        <taxon>Actinomycetota</taxon>
        <taxon>Actinomycetes</taxon>
        <taxon>Geodermatophilales</taxon>
        <taxon>Geodermatophilaceae</taxon>
        <taxon>Geodermatophilus</taxon>
    </lineage>
</organism>
<dbReference type="SUPFAM" id="SSF88723">
    <property type="entry name" value="PIN domain-like"/>
    <property type="match status" value="1"/>
</dbReference>
<reference evidence="7" key="1">
    <citation type="submission" date="2016-10" db="EMBL/GenBank/DDBJ databases">
        <authorList>
            <person name="Varghese N."/>
            <person name="Submissions S."/>
        </authorList>
    </citation>
    <scope>NUCLEOTIDE SEQUENCE [LARGE SCALE GENOMIC DNA]</scope>
    <source>
        <strain evidence="7">DSM 45422</strain>
    </source>
</reference>
<dbReference type="GO" id="GO:0016787">
    <property type="term" value="F:hydrolase activity"/>
    <property type="evidence" value="ECO:0007669"/>
    <property type="project" value="UniProtKB-KW"/>
</dbReference>
<evidence type="ECO:0000256" key="4">
    <source>
        <dbReference type="ARBA" id="ARBA00022842"/>
    </source>
</evidence>
<keyword evidence="2" id="KW-0479">Metal-binding</keyword>
<keyword evidence="4" id="KW-0460">Magnesium</keyword>
<keyword evidence="1" id="KW-0540">Nuclease</keyword>
<accession>A0A1H3NW04</accession>
<proteinExistence type="predicted"/>
<dbReference type="InterPro" id="IPR052919">
    <property type="entry name" value="TA_system_RNase"/>
</dbReference>
<evidence type="ECO:0000313" key="7">
    <source>
        <dbReference type="Proteomes" id="UP000198921"/>
    </source>
</evidence>
<gene>
    <name evidence="6" type="ORF">SAMN05660209_04074</name>
</gene>
<evidence type="ECO:0000256" key="2">
    <source>
        <dbReference type="ARBA" id="ARBA00022723"/>
    </source>
</evidence>
<evidence type="ECO:0000259" key="5">
    <source>
        <dbReference type="Pfam" id="PF01850"/>
    </source>
</evidence>
<dbReference type="STRING" id="1137993.SAMN05660209_04074"/>
<dbReference type="PANTHER" id="PTHR36173:SF2">
    <property type="entry name" value="RIBONUCLEASE VAPC16"/>
    <property type="match status" value="1"/>
</dbReference>
<dbReference type="InterPro" id="IPR029060">
    <property type="entry name" value="PIN-like_dom_sf"/>
</dbReference>
<evidence type="ECO:0000313" key="6">
    <source>
        <dbReference type="EMBL" id="SDY92715.1"/>
    </source>
</evidence>
<dbReference type="Pfam" id="PF01850">
    <property type="entry name" value="PIN"/>
    <property type="match status" value="1"/>
</dbReference>
<dbReference type="Gene3D" id="3.40.50.1010">
    <property type="entry name" value="5'-nuclease"/>
    <property type="match status" value="1"/>
</dbReference>
<dbReference type="InterPro" id="IPR002716">
    <property type="entry name" value="PIN_dom"/>
</dbReference>